<keyword evidence="6 7" id="KW-0472">Membrane</keyword>
<dbReference type="PANTHER" id="PTHR30193">
    <property type="entry name" value="ABC TRANSPORTER PERMEASE PROTEIN"/>
    <property type="match status" value="1"/>
</dbReference>
<evidence type="ECO:0000256" key="7">
    <source>
        <dbReference type="RuleBase" id="RU363032"/>
    </source>
</evidence>
<organism evidence="9 12">
    <name type="scientific">Lachnotalea glycerini</name>
    <dbReference type="NCBI Taxonomy" id="1763509"/>
    <lineage>
        <taxon>Bacteria</taxon>
        <taxon>Bacillati</taxon>
        <taxon>Bacillota</taxon>
        <taxon>Clostridia</taxon>
        <taxon>Lachnospirales</taxon>
        <taxon>Lachnospiraceae</taxon>
        <taxon>Lachnotalea</taxon>
    </lineage>
</organism>
<accession>A0A255IPG9</accession>
<feature type="domain" description="ABC transmembrane type-1" evidence="8">
    <location>
        <begin position="93"/>
        <end position="314"/>
    </location>
</feature>
<dbReference type="Proteomes" id="UP000216411">
    <property type="component" value="Unassembled WGS sequence"/>
</dbReference>
<evidence type="ECO:0000313" key="12">
    <source>
        <dbReference type="Proteomes" id="UP000247523"/>
    </source>
</evidence>
<name>A0A255IPG9_9FIRM</name>
<feature type="transmembrane region" description="Helical" evidence="7">
    <location>
        <begin position="21"/>
        <end position="46"/>
    </location>
</feature>
<dbReference type="Proteomes" id="UP000247523">
    <property type="component" value="Unassembled WGS sequence"/>
</dbReference>
<dbReference type="RefSeq" id="WP_094376234.1">
    <property type="nucleotide sequence ID" value="NZ_NOKA02000017.1"/>
</dbReference>
<evidence type="ECO:0000259" key="8">
    <source>
        <dbReference type="PROSITE" id="PS50928"/>
    </source>
</evidence>
<evidence type="ECO:0000256" key="3">
    <source>
        <dbReference type="ARBA" id="ARBA00022475"/>
    </source>
</evidence>
<dbReference type="PROSITE" id="PS50928">
    <property type="entry name" value="ABC_TM1"/>
    <property type="match status" value="1"/>
</dbReference>
<keyword evidence="11" id="KW-1185">Reference proteome</keyword>
<keyword evidence="3" id="KW-1003">Cell membrane</keyword>
<dbReference type="GO" id="GO:0055085">
    <property type="term" value="P:transmembrane transport"/>
    <property type="evidence" value="ECO:0007669"/>
    <property type="project" value="InterPro"/>
</dbReference>
<evidence type="ECO:0000256" key="2">
    <source>
        <dbReference type="ARBA" id="ARBA00022448"/>
    </source>
</evidence>
<dbReference type="CDD" id="cd06261">
    <property type="entry name" value="TM_PBP2"/>
    <property type="match status" value="1"/>
</dbReference>
<dbReference type="InterPro" id="IPR000515">
    <property type="entry name" value="MetI-like"/>
</dbReference>
<dbReference type="InterPro" id="IPR035906">
    <property type="entry name" value="MetI-like_sf"/>
</dbReference>
<dbReference type="OrthoDB" id="9787541at2"/>
<feature type="transmembrane region" description="Helical" evidence="7">
    <location>
        <begin position="130"/>
        <end position="154"/>
    </location>
</feature>
<feature type="transmembrane region" description="Helical" evidence="7">
    <location>
        <begin position="97"/>
        <end position="118"/>
    </location>
</feature>
<reference evidence="10 11" key="1">
    <citation type="journal article" date="2017" name="Genome Announc.">
        <title>Draft Genome Sequence of a Sporulating and Motile Strain of Lachnotalea glycerini Isolated from Water in Quebec City, Canada.</title>
        <authorList>
            <person name="Maheux A.F."/>
            <person name="Boudreau D.K."/>
            <person name="Berube E."/>
            <person name="Boissinot M."/>
            <person name="Raymond F."/>
            <person name="Brodeur S."/>
            <person name="Corbeil J."/>
            <person name="Isabel S."/>
            <person name="Omar R.F."/>
            <person name="Bergeron M.G."/>
        </authorList>
    </citation>
    <scope>NUCLEOTIDE SEQUENCE [LARGE SCALE GENOMIC DNA]</scope>
    <source>
        <strain evidence="10 11">CCRI-19302</strain>
    </source>
</reference>
<comment type="caution">
    <text evidence="9">The sequence shown here is derived from an EMBL/GenBank/DDBJ whole genome shotgun (WGS) entry which is preliminary data.</text>
</comment>
<evidence type="ECO:0000313" key="9">
    <source>
        <dbReference type="EMBL" id="PXV85681.1"/>
    </source>
</evidence>
<dbReference type="Gene3D" id="1.10.3720.10">
    <property type="entry name" value="MetI-like"/>
    <property type="match status" value="1"/>
</dbReference>
<comment type="similarity">
    <text evidence="7">Belongs to the binding-protein-dependent transport system permease family.</text>
</comment>
<sequence>MADLSQKSNVKKRKTVEYGRYGYLFIAPFFIVYAIFQFWPLLYTIWMSLMEYYSKGLKEIGPNFVGLKNIVNAFITTENEGTVLFHTYTFRALGNTVFMWMLNFIPQILLSLLLASWFTDTRVKLKGQGIYKITMFMPNIITAASLAVLFYSLFSINGPMTQLLRWIGVIGEGYDFMKHKLPTQILIAFIQFWMWYGNTMIVLIAGILGINPSLFEAARVDGASSKQIFFRITLPLLKPITLFVLVTSSIGGLQMYDIPALFNVSQGGDGLPDFASTTIAMYIRKLTLASKDYGKAGAASVVLFLVTLLISLFFFFILGDKEERVTKKNRKGV</sequence>
<reference evidence="9 12" key="2">
    <citation type="submission" date="2018-05" db="EMBL/GenBank/DDBJ databases">
        <title>Genomic Encyclopedia of Type Strains, Phase IV (KMG-IV): sequencing the most valuable type-strain genomes for metagenomic binning, comparative biology and taxonomic classification.</title>
        <authorList>
            <person name="Goeker M."/>
        </authorList>
    </citation>
    <scope>NUCLEOTIDE SEQUENCE [LARGE SCALE GENOMIC DNA]</scope>
    <source>
        <strain evidence="9 12">DSM 28816</strain>
    </source>
</reference>
<keyword evidence="2 7" id="KW-0813">Transport</keyword>
<dbReference type="AlphaFoldDB" id="A0A255IPG9"/>
<comment type="subcellular location">
    <subcellularLocation>
        <location evidence="1 7">Cell membrane</location>
        <topology evidence="1 7">Multi-pass membrane protein</topology>
    </subcellularLocation>
</comment>
<dbReference type="GO" id="GO:0005886">
    <property type="term" value="C:plasma membrane"/>
    <property type="evidence" value="ECO:0007669"/>
    <property type="project" value="UniProtKB-SubCell"/>
</dbReference>
<keyword evidence="4 7" id="KW-0812">Transmembrane</keyword>
<dbReference type="PANTHER" id="PTHR30193:SF37">
    <property type="entry name" value="INNER MEMBRANE ABC TRANSPORTER PERMEASE PROTEIN YCJO"/>
    <property type="match status" value="1"/>
</dbReference>
<dbReference type="InterPro" id="IPR051393">
    <property type="entry name" value="ABC_transporter_permease"/>
</dbReference>
<dbReference type="SUPFAM" id="SSF161098">
    <property type="entry name" value="MetI-like"/>
    <property type="match status" value="1"/>
</dbReference>
<keyword evidence="5 7" id="KW-1133">Transmembrane helix</keyword>
<dbReference type="EMBL" id="NOKA02000017">
    <property type="protein sequence ID" value="RDY31358.1"/>
    <property type="molecule type" value="Genomic_DNA"/>
</dbReference>
<evidence type="ECO:0000256" key="6">
    <source>
        <dbReference type="ARBA" id="ARBA00023136"/>
    </source>
</evidence>
<dbReference type="EMBL" id="QICS01000015">
    <property type="protein sequence ID" value="PXV85681.1"/>
    <property type="molecule type" value="Genomic_DNA"/>
</dbReference>
<gene>
    <name evidence="9" type="ORF">C8E03_11534</name>
    <name evidence="10" type="ORF">CG710_010175</name>
</gene>
<protein>
    <submittedName>
        <fullName evidence="9">Carbohydrate ABC transporter membrane protein 1 (CUT1 family)</fullName>
    </submittedName>
    <submittedName>
        <fullName evidence="10">Sugar ABC transporter permease</fullName>
    </submittedName>
</protein>
<proteinExistence type="inferred from homology"/>
<reference evidence="10" key="3">
    <citation type="submission" date="2018-07" db="EMBL/GenBank/DDBJ databases">
        <authorList>
            <person name="Quirk P.G."/>
            <person name="Krulwich T.A."/>
        </authorList>
    </citation>
    <scope>NUCLEOTIDE SEQUENCE</scope>
    <source>
        <strain evidence="10">CCRI-19302</strain>
    </source>
</reference>
<dbReference type="Pfam" id="PF00528">
    <property type="entry name" value="BPD_transp_1"/>
    <property type="match status" value="1"/>
</dbReference>
<evidence type="ECO:0000256" key="5">
    <source>
        <dbReference type="ARBA" id="ARBA00022989"/>
    </source>
</evidence>
<feature type="transmembrane region" description="Helical" evidence="7">
    <location>
        <begin position="185"/>
        <end position="208"/>
    </location>
</feature>
<evidence type="ECO:0000313" key="11">
    <source>
        <dbReference type="Proteomes" id="UP000216411"/>
    </source>
</evidence>
<evidence type="ECO:0000313" key="10">
    <source>
        <dbReference type="EMBL" id="RDY31358.1"/>
    </source>
</evidence>
<feature type="transmembrane region" description="Helical" evidence="7">
    <location>
        <begin position="296"/>
        <end position="318"/>
    </location>
</feature>
<evidence type="ECO:0000256" key="1">
    <source>
        <dbReference type="ARBA" id="ARBA00004651"/>
    </source>
</evidence>
<evidence type="ECO:0000256" key="4">
    <source>
        <dbReference type="ARBA" id="ARBA00022692"/>
    </source>
</evidence>
<feature type="transmembrane region" description="Helical" evidence="7">
    <location>
        <begin position="228"/>
        <end position="253"/>
    </location>
</feature>